<proteinExistence type="predicted"/>
<dbReference type="EMBL" id="JACEIK010000022">
    <property type="protein sequence ID" value="MCD7446850.1"/>
    <property type="molecule type" value="Genomic_DNA"/>
</dbReference>
<accession>A0ABS8RJT9</accession>
<name>A0ABS8RJT9_DATST</name>
<keyword evidence="2" id="KW-1185">Reference proteome</keyword>
<evidence type="ECO:0000313" key="1">
    <source>
        <dbReference type="EMBL" id="MCD7446850.1"/>
    </source>
</evidence>
<sequence length="163" mass="18949">MKLGCRQSTWPSGNRFTRGDSDSLLQIQVTVTSILFENSIPTGMLSEILIRWVRRRDDNTHKTLAMAHSIKVSAHILLSEHFTTITRDKAHEGAGHIFYYGSILTLYLWAHYINEEELDYRSMHRPMDVTRVKHLQEMIKYKGIWCSTWSTAQGKPILHFRAC</sequence>
<comment type="caution">
    <text evidence="1">The sequence shown here is derived from an EMBL/GenBank/DDBJ whole genome shotgun (WGS) entry which is preliminary data.</text>
</comment>
<reference evidence="1 2" key="1">
    <citation type="journal article" date="2021" name="BMC Genomics">
        <title>Datura genome reveals duplications of psychoactive alkaloid biosynthetic genes and high mutation rate following tissue culture.</title>
        <authorList>
            <person name="Rajewski A."/>
            <person name="Carter-House D."/>
            <person name="Stajich J."/>
            <person name="Litt A."/>
        </authorList>
    </citation>
    <scope>NUCLEOTIDE SEQUENCE [LARGE SCALE GENOMIC DNA]</scope>
    <source>
        <strain evidence="1">AR-01</strain>
    </source>
</reference>
<organism evidence="1 2">
    <name type="scientific">Datura stramonium</name>
    <name type="common">Jimsonweed</name>
    <name type="synonym">Common thornapple</name>
    <dbReference type="NCBI Taxonomy" id="4076"/>
    <lineage>
        <taxon>Eukaryota</taxon>
        <taxon>Viridiplantae</taxon>
        <taxon>Streptophyta</taxon>
        <taxon>Embryophyta</taxon>
        <taxon>Tracheophyta</taxon>
        <taxon>Spermatophyta</taxon>
        <taxon>Magnoliopsida</taxon>
        <taxon>eudicotyledons</taxon>
        <taxon>Gunneridae</taxon>
        <taxon>Pentapetalae</taxon>
        <taxon>asterids</taxon>
        <taxon>lamiids</taxon>
        <taxon>Solanales</taxon>
        <taxon>Solanaceae</taxon>
        <taxon>Solanoideae</taxon>
        <taxon>Datureae</taxon>
        <taxon>Datura</taxon>
    </lineage>
</organism>
<evidence type="ECO:0000313" key="2">
    <source>
        <dbReference type="Proteomes" id="UP000823775"/>
    </source>
</evidence>
<gene>
    <name evidence="1" type="ORF">HAX54_017912</name>
</gene>
<protein>
    <submittedName>
        <fullName evidence="1">Uncharacterized protein</fullName>
    </submittedName>
</protein>
<dbReference type="Proteomes" id="UP000823775">
    <property type="component" value="Unassembled WGS sequence"/>
</dbReference>